<keyword evidence="6" id="KW-0995">Kinetochore</keyword>
<evidence type="ECO:0000256" key="1">
    <source>
        <dbReference type="ARBA" id="ARBA00004123"/>
    </source>
</evidence>
<keyword evidence="7" id="KW-0539">Nucleus</keyword>
<reference evidence="10" key="1">
    <citation type="submission" date="2015-07" db="EMBL/GenBank/DDBJ databases">
        <title>Transcriptome Assembly of Anthurium amnicola.</title>
        <authorList>
            <person name="Suzuki J."/>
        </authorList>
    </citation>
    <scope>NUCLEOTIDE SEQUENCE</scope>
</reference>
<evidence type="ECO:0000256" key="5">
    <source>
        <dbReference type="ARBA" id="ARBA00022776"/>
    </source>
</evidence>
<evidence type="ECO:0000256" key="4">
    <source>
        <dbReference type="ARBA" id="ARBA00022618"/>
    </source>
</evidence>
<dbReference type="GO" id="GO:0007059">
    <property type="term" value="P:chromosome segregation"/>
    <property type="evidence" value="ECO:0007669"/>
    <property type="project" value="TreeGrafter"/>
</dbReference>
<dbReference type="AlphaFoldDB" id="A0A1D1YH75"/>
<sequence>MVHTRAAAPLPGTRHANLKRSFKLGVRSLLTAFSKEDVFKAFPTFSNLEKERLHHLLIQVIKSLHANMEEEFEAVCQETQVGSTLDTIEQLVEEQSLDMLSSEALNMGEVKETLARVKKDEICYLTSILEKAEKQNDLLKSRIESLMKQKDDTLAAVDAISKDDLLNDRIESMTKADKGTLPAPDAISMLRSWNSNYEKLLNS</sequence>
<dbReference type="Pfam" id="PF03980">
    <property type="entry name" value="Nnf1"/>
    <property type="match status" value="1"/>
</dbReference>
<dbReference type="EMBL" id="GDJX01013949">
    <property type="protein sequence ID" value="JAT53987.1"/>
    <property type="molecule type" value="Transcribed_RNA"/>
</dbReference>
<name>A0A1D1YH75_9ARAE</name>
<dbReference type="InterPro" id="IPR007128">
    <property type="entry name" value="PMF1/Nnf1"/>
</dbReference>
<evidence type="ECO:0000256" key="6">
    <source>
        <dbReference type="ARBA" id="ARBA00022838"/>
    </source>
</evidence>
<dbReference type="GO" id="GO:0000444">
    <property type="term" value="C:MIS12/MIND type complex"/>
    <property type="evidence" value="ECO:0007669"/>
    <property type="project" value="InterPro"/>
</dbReference>
<evidence type="ECO:0000256" key="3">
    <source>
        <dbReference type="ARBA" id="ARBA00022454"/>
    </source>
</evidence>
<dbReference type="PANTHER" id="PTHR15459">
    <property type="entry name" value="POLYAMINE-MODULATED FACTOR 1"/>
    <property type="match status" value="1"/>
</dbReference>
<keyword evidence="4" id="KW-0132">Cell division</keyword>
<protein>
    <submittedName>
        <fullName evidence="10">Tetratricopeptide repeat protein 39A</fullName>
    </submittedName>
</protein>
<accession>A0A1D1YH75</accession>
<keyword evidence="9" id="KW-0137">Centromere</keyword>
<dbReference type="PANTHER" id="PTHR15459:SF3">
    <property type="entry name" value="POLYAMINE-MODULATED FACTOR 1"/>
    <property type="match status" value="1"/>
</dbReference>
<dbReference type="GO" id="GO:0005634">
    <property type="term" value="C:nucleus"/>
    <property type="evidence" value="ECO:0007669"/>
    <property type="project" value="UniProtKB-SubCell"/>
</dbReference>
<keyword evidence="5" id="KW-0498">Mitosis</keyword>
<organism evidence="10">
    <name type="scientific">Anthurium amnicola</name>
    <dbReference type="NCBI Taxonomy" id="1678845"/>
    <lineage>
        <taxon>Eukaryota</taxon>
        <taxon>Viridiplantae</taxon>
        <taxon>Streptophyta</taxon>
        <taxon>Embryophyta</taxon>
        <taxon>Tracheophyta</taxon>
        <taxon>Spermatophyta</taxon>
        <taxon>Magnoliopsida</taxon>
        <taxon>Liliopsida</taxon>
        <taxon>Araceae</taxon>
        <taxon>Pothoideae</taxon>
        <taxon>Potheae</taxon>
        <taxon>Anthurium</taxon>
    </lineage>
</organism>
<evidence type="ECO:0000256" key="8">
    <source>
        <dbReference type="ARBA" id="ARBA00023306"/>
    </source>
</evidence>
<keyword evidence="8" id="KW-0131">Cell cycle</keyword>
<dbReference type="GO" id="GO:0051301">
    <property type="term" value="P:cell division"/>
    <property type="evidence" value="ECO:0007669"/>
    <property type="project" value="UniProtKB-KW"/>
</dbReference>
<evidence type="ECO:0000256" key="7">
    <source>
        <dbReference type="ARBA" id="ARBA00023242"/>
    </source>
</evidence>
<evidence type="ECO:0000256" key="9">
    <source>
        <dbReference type="ARBA" id="ARBA00023328"/>
    </source>
</evidence>
<evidence type="ECO:0000256" key="2">
    <source>
        <dbReference type="ARBA" id="ARBA00004629"/>
    </source>
</evidence>
<proteinExistence type="predicted"/>
<comment type="subcellular location">
    <subcellularLocation>
        <location evidence="2">Chromosome</location>
        <location evidence="2">Centromere</location>
        <location evidence="2">Kinetochore</location>
    </subcellularLocation>
    <subcellularLocation>
        <location evidence="1">Nucleus</location>
    </subcellularLocation>
</comment>
<gene>
    <name evidence="10" type="primary">ttc39a_0</name>
    <name evidence="10" type="ORF">g.29843</name>
</gene>
<evidence type="ECO:0000313" key="10">
    <source>
        <dbReference type="EMBL" id="JAT53987.1"/>
    </source>
</evidence>
<keyword evidence="3" id="KW-0158">Chromosome</keyword>